<evidence type="ECO:0000313" key="2">
    <source>
        <dbReference type="Proteomes" id="UP001281761"/>
    </source>
</evidence>
<sequence length="158" mass="17918">MCFLKLIQKVHFPSKGHGNHVIQENSPDELTSLIEEQEIAQISRQKPAEVKIRLLHEYFLLILGLEVQPSHPKPQQCYLLPEQSITESRSEMCKPVVVGIVDSSKAVSDGKEQMRTFALDCVTGRVETREEEGPEFFDISNAFGGFCRFDNTPTLTQR</sequence>
<comment type="caution">
    <text evidence="1">The sequence shown here is derived from an EMBL/GenBank/DDBJ whole genome shotgun (WGS) entry which is preliminary data.</text>
</comment>
<dbReference type="EMBL" id="JARBJD010000061">
    <property type="protein sequence ID" value="KAK2955917.1"/>
    <property type="molecule type" value="Genomic_DNA"/>
</dbReference>
<organism evidence="1 2">
    <name type="scientific">Blattamonas nauphoetae</name>
    <dbReference type="NCBI Taxonomy" id="2049346"/>
    <lineage>
        <taxon>Eukaryota</taxon>
        <taxon>Metamonada</taxon>
        <taxon>Preaxostyla</taxon>
        <taxon>Oxymonadida</taxon>
        <taxon>Blattamonas</taxon>
    </lineage>
</organism>
<accession>A0ABQ9XWQ5</accession>
<keyword evidence="2" id="KW-1185">Reference proteome</keyword>
<protein>
    <submittedName>
        <fullName evidence="1">Uncharacterized protein</fullName>
    </submittedName>
</protein>
<proteinExistence type="predicted"/>
<gene>
    <name evidence="1" type="ORF">BLNAU_9077</name>
</gene>
<dbReference type="Proteomes" id="UP001281761">
    <property type="component" value="Unassembled WGS sequence"/>
</dbReference>
<name>A0ABQ9XWQ5_9EUKA</name>
<reference evidence="1 2" key="1">
    <citation type="journal article" date="2022" name="bioRxiv">
        <title>Genomics of Preaxostyla Flagellates Illuminates Evolutionary Transitions and the Path Towards Mitochondrial Loss.</title>
        <authorList>
            <person name="Novak L.V.F."/>
            <person name="Treitli S.C."/>
            <person name="Pyrih J."/>
            <person name="Halakuc P."/>
            <person name="Pipaliya S.V."/>
            <person name="Vacek V."/>
            <person name="Brzon O."/>
            <person name="Soukal P."/>
            <person name="Eme L."/>
            <person name="Dacks J.B."/>
            <person name="Karnkowska A."/>
            <person name="Elias M."/>
            <person name="Hampl V."/>
        </authorList>
    </citation>
    <scope>NUCLEOTIDE SEQUENCE [LARGE SCALE GENOMIC DNA]</scope>
    <source>
        <strain evidence="1">NAU3</strain>
        <tissue evidence="1">Gut</tissue>
    </source>
</reference>
<evidence type="ECO:0000313" key="1">
    <source>
        <dbReference type="EMBL" id="KAK2955917.1"/>
    </source>
</evidence>